<reference evidence="1 2" key="1">
    <citation type="journal article" date="2013" name="PLoS ONE">
        <title>Lactobacillus paracasei comparative genomics: towards species pan-genome definition and exploitation of diversity.</title>
        <authorList>
            <person name="Smokvina T."/>
            <person name="Wels M."/>
            <person name="Polka J."/>
            <person name="Chervaux C."/>
            <person name="Brisse S."/>
            <person name="Boekhorst J."/>
            <person name="van Hylckama Vlieg J.E."/>
            <person name="Siezen R.J."/>
        </authorList>
    </citation>
    <scope>NUCLEOTIDE SEQUENCE [LARGE SCALE GENOMIC DNA]</scope>
    <source>
        <strain evidence="1 2">Lpp22</strain>
    </source>
</reference>
<proteinExistence type="predicted"/>
<evidence type="ECO:0000313" key="1">
    <source>
        <dbReference type="EMBL" id="EPC23738.1"/>
    </source>
</evidence>
<protein>
    <submittedName>
        <fullName evidence="1">Acetyltransferase, GNAT family</fullName>
    </submittedName>
</protein>
<organism evidence="1 2">
    <name type="scientific">Lacticaseibacillus paracasei subsp. paracasei Lpp22</name>
    <dbReference type="NCBI Taxonomy" id="1256221"/>
    <lineage>
        <taxon>Bacteria</taxon>
        <taxon>Bacillati</taxon>
        <taxon>Bacillota</taxon>
        <taxon>Bacilli</taxon>
        <taxon>Lactobacillales</taxon>
        <taxon>Lactobacillaceae</taxon>
        <taxon>Lacticaseibacillus</taxon>
    </lineage>
</organism>
<dbReference type="EMBL" id="ANMI01000224">
    <property type="protein sequence ID" value="EPC23738.1"/>
    <property type="molecule type" value="Genomic_DNA"/>
</dbReference>
<accession>A0A8E0I867</accession>
<keyword evidence="1" id="KW-0808">Transferase</keyword>
<dbReference type="GO" id="GO:0016740">
    <property type="term" value="F:transferase activity"/>
    <property type="evidence" value="ECO:0007669"/>
    <property type="project" value="UniProtKB-KW"/>
</dbReference>
<sequence>MLRDIEIFYPSITTWHLDTIAEEKKLVHLYRKMGYVQDTTKITAIKPAMTIIYFYKTISK</sequence>
<dbReference type="AlphaFoldDB" id="A0A8E0I867"/>
<comment type="caution">
    <text evidence="1">The sequence shown here is derived from an EMBL/GenBank/DDBJ whole genome shotgun (WGS) entry which is preliminary data.</text>
</comment>
<gene>
    <name evidence="1" type="ORF">Lpp22_2275</name>
</gene>
<evidence type="ECO:0000313" key="2">
    <source>
        <dbReference type="Proteomes" id="UP000014257"/>
    </source>
</evidence>
<name>A0A8E0I867_LACPA</name>
<dbReference type="Proteomes" id="UP000014257">
    <property type="component" value="Unassembled WGS sequence"/>
</dbReference>